<keyword evidence="3" id="KW-1185">Reference proteome</keyword>
<dbReference type="EMBL" id="JAIWOZ010000004">
    <property type="protein sequence ID" value="KAH6606052.1"/>
    <property type="molecule type" value="Genomic_DNA"/>
</dbReference>
<comment type="caution">
    <text evidence="2">The sequence shown here is derived from an EMBL/GenBank/DDBJ whole genome shotgun (WGS) entry which is preliminary data.</text>
</comment>
<dbReference type="Pfam" id="PF13565">
    <property type="entry name" value="HTH_32"/>
    <property type="match status" value="1"/>
</dbReference>
<name>A0A9P8TVI1_9HYPO</name>
<organism evidence="2 3">
    <name type="scientific">Trichoderma cornu-damae</name>
    <dbReference type="NCBI Taxonomy" id="654480"/>
    <lineage>
        <taxon>Eukaryota</taxon>
        <taxon>Fungi</taxon>
        <taxon>Dikarya</taxon>
        <taxon>Ascomycota</taxon>
        <taxon>Pezizomycotina</taxon>
        <taxon>Sordariomycetes</taxon>
        <taxon>Hypocreomycetidae</taxon>
        <taxon>Hypocreales</taxon>
        <taxon>Hypocreaceae</taxon>
        <taxon>Trichoderma</taxon>
    </lineage>
</organism>
<sequence>MKDQKDIATRAVVVGLKALTGWSSADIALPLGISVRQVNRIYARAIKAGFDPSVRPLQMSNGLFADLPRTGRPSKLTAEVRDRIVDIVRRSGEEHLSARKIADELRAEGYPVSATLVWRFLKKARLGEPQSANGAGLSDHLADLNLSQLERESSASDADENAMPLPALQPW</sequence>
<feature type="region of interest" description="Disordered" evidence="1">
    <location>
        <begin position="148"/>
        <end position="171"/>
    </location>
</feature>
<evidence type="ECO:0008006" key="4">
    <source>
        <dbReference type="Google" id="ProtNLM"/>
    </source>
</evidence>
<accession>A0A9P8TVI1</accession>
<proteinExistence type="predicted"/>
<dbReference type="SUPFAM" id="SSF46689">
    <property type="entry name" value="Homeodomain-like"/>
    <property type="match status" value="1"/>
</dbReference>
<evidence type="ECO:0000256" key="1">
    <source>
        <dbReference type="SAM" id="MobiDB-lite"/>
    </source>
</evidence>
<evidence type="ECO:0000313" key="2">
    <source>
        <dbReference type="EMBL" id="KAH6606052.1"/>
    </source>
</evidence>
<dbReference type="AlphaFoldDB" id="A0A9P8TVI1"/>
<dbReference type="OrthoDB" id="5415741at2759"/>
<gene>
    <name evidence="2" type="ORF">Trco_005205</name>
</gene>
<reference evidence="2" key="1">
    <citation type="submission" date="2021-08" db="EMBL/GenBank/DDBJ databases">
        <title>Chromosome-Level Trichoderma cornu-damae using Hi-C Data.</title>
        <authorList>
            <person name="Kim C.S."/>
        </authorList>
    </citation>
    <scope>NUCLEOTIDE SEQUENCE</scope>
    <source>
        <strain evidence="2">KA19-0412C</strain>
    </source>
</reference>
<protein>
    <recommendedName>
        <fullName evidence="4">Transposase Tc1-like domain-containing protein</fullName>
    </recommendedName>
</protein>
<evidence type="ECO:0000313" key="3">
    <source>
        <dbReference type="Proteomes" id="UP000827724"/>
    </source>
</evidence>
<dbReference type="Proteomes" id="UP000827724">
    <property type="component" value="Unassembled WGS sequence"/>
</dbReference>
<dbReference type="InterPro" id="IPR009057">
    <property type="entry name" value="Homeodomain-like_sf"/>
</dbReference>